<dbReference type="AlphaFoldDB" id="A0A1N6ZNU5"/>
<feature type="signal peptide" evidence="1">
    <location>
        <begin position="1"/>
        <end position="18"/>
    </location>
</feature>
<dbReference type="RefSeq" id="WP_076550704.1">
    <property type="nucleotide sequence ID" value="NZ_FTMA01000009.1"/>
</dbReference>
<dbReference type="STRING" id="228959.SAMN05421797_10962"/>
<dbReference type="EMBL" id="FTMA01000009">
    <property type="protein sequence ID" value="SIR28573.1"/>
    <property type="molecule type" value="Genomic_DNA"/>
</dbReference>
<dbReference type="OrthoDB" id="1150971at2"/>
<accession>A0A1N6ZNU5</accession>
<name>A0A1N6ZNU5_9FLAO</name>
<dbReference type="Gene3D" id="1.25.40.10">
    <property type="entry name" value="Tetratricopeptide repeat domain"/>
    <property type="match status" value="1"/>
</dbReference>
<keyword evidence="1" id="KW-0732">Signal</keyword>
<dbReference type="Proteomes" id="UP000186953">
    <property type="component" value="Unassembled WGS sequence"/>
</dbReference>
<sequence>MKSLLLIATFIFTLSLTAQTPYEKGMNEAFALWEQQKNTEAVQLFERIASVETNNWLPPYYAGLIEIVSSFGLKDEALLTTKLTRAKGFLDKASTISENNPEIIITYALLNTAYIAFDGAKYGMTLSGENVAIYKKALAIAPNNPRVLLNKTEWDMGTAKFFGKSTAPYCEDIDRAIVLFKAEEQTIPFYPYSGLERAQEISANCKKETSPNK</sequence>
<proteinExistence type="predicted"/>
<protein>
    <recommendedName>
        <fullName evidence="4">Tetratricopeptide repeat-containing protein</fullName>
    </recommendedName>
</protein>
<keyword evidence="3" id="KW-1185">Reference proteome</keyword>
<organism evidence="2 3">
    <name type="scientific">Maribacter ulvicola</name>
    <dbReference type="NCBI Taxonomy" id="228959"/>
    <lineage>
        <taxon>Bacteria</taxon>
        <taxon>Pseudomonadati</taxon>
        <taxon>Bacteroidota</taxon>
        <taxon>Flavobacteriia</taxon>
        <taxon>Flavobacteriales</taxon>
        <taxon>Flavobacteriaceae</taxon>
        <taxon>Maribacter</taxon>
    </lineage>
</organism>
<dbReference type="InterPro" id="IPR011990">
    <property type="entry name" value="TPR-like_helical_dom_sf"/>
</dbReference>
<reference evidence="3" key="1">
    <citation type="submission" date="2017-01" db="EMBL/GenBank/DDBJ databases">
        <authorList>
            <person name="Varghese N."/>
            <person name="Submissions S."/>
        </authorList>
    </citation>
    <scope>NUCLEOTIDE SEQUENCE [LARGE SCALE GENOMIC DNA]</scope>
    <source>
        <strain evidence="3">DSM 15366</strain>
    </source>
</reference>
<evidence type="ECO:0000313" key="2">
    <source>
        <dbReference type="EMBL" id="SIR28573.1"/>
    </source>
</evidence>
<evidence type="ECO:0000256" key="1">
    <source>
        <dbReference type="SAM" id="SignalP"/>
    </source>
</evidence>
<gene>
    <name evidence="2" type="ORF">SAMN05421797_10962</name>
</gene>
<evidence type="ECO:0000313" key="3">
    <source>
        <dbReference type="Proteomes" id="UP000186953"/>
    </source>
</evidence>
<evidence type="ECO:0008006" key="4">
    <source>
        <dbReference type="Google" id="ProtNLM"/>
    </source>
</evidence>
<dbReference type="SUPFAM" id="SSF48452">
    <property type="entry name" value="TPR-like"/>
    <property type="match status" value="1"/>
</dbReference>
<feature type="chain" id="PRO_5012252822" description="Tetratricopeptide repeat-containing protein" evidence="1">
    <location>
        <begin position="19"/>
        <end position="213"/>
    </location>
</feature>